<keyword evidence="2" id="KW-1185">Reference proteome</keyword>
<reference evidence="1 2" key="1">
    <citation type="submission" date="2024-04" db="EMBL/GenBank/DDBJ databases">
        <title>Draft genome sequence of Sessilibacter corallicola NBRC 116591.</title>
        <authorList>
            <person name="Miyakawa T."/>
            <person name="Kusuya Y."/>
            <person name="Miura T."/>
        </authorList>
    </citation>
    <scope>NUCLEOTIDE SEQUENCE [LARGE SCALE GENOMIC DNA]</scope>
    <source>
        <strain evidence="1 2">KU-00831-HH</strain>
    </source>
</reference>
<comment type="caution">
    <text evidence="1">The sequence shown here is derived from an EMBL/GenBank/DDBJ whole genome shotgun (WGS) entry which is preliminary data.</text>
</comment>
<dbReference type="EMBL" id="BAABWN010000012">
    <property type="protein sequence ID" value="GAA6169475.1"/>
    <property type="molecule type" value="Genomic_DNA"/>
</dbReference>
<accession>A0ABQ0ACW2</accession>
<gene>
    <name evidence="1" type="ORF">NBRC116591_32860</name>
</gene>
<protein>
    <submittedName>
        <fullName evidence="1">Uncharacterized protein</fullName>
    </submittedName>
</protein>
<evidence type="ECO:0000313" key="2">
    <source>
        <dbReference type="Proteomes" id="UP001465153"/>
    </source>
</evidence>
<name>A0ABQ0ACW2_9GAMM</name>
<dbReference type="Proteomes" id="UP001465153">
    <property type="component" value="Unassembled WGS sequence"/>
</dbReference>
<organism evidence="1 2">
    <name type="scientific">Sessilibacter corallicola</name>
    <dbReference type="NCBI Taxonomy" id="2904075"/>
    <lineage>
        <taxon>Bacteria</taxon>
        <taxon>Pseudomonadati</taxon>
        <taxon>Pseudomonadota</taxon>
        <taxon>Gammaproteobacteria</taxon>
        <taxon>Cellvibrionales</taxon>
        <taxon>Cellvibrionaceae</taxon>
        <taxon>Sessilibacter</taxon>
    </lineage>
</organism>
<sequence length="202" mass="22868">MIYTVKEDNSNYLQPFPMKTVQEYGDDPAIFKQVSYLCHPGSDKYHGQWKPMKIFLEPEGKNLPTADASGMSGKLFFTEKTLTVLAKNLAMNEFFENPDFGEFVEVFYDDNGESVKGFFFNPAITLESQDIAVDTIEDQYANTLSVTPRTHDFPAMLFKTEKKTGVYCTQVFKDAFVNSNLTGLIFKETGHQIEDSSTPKLS</sequence>
<evidence type="ECO:0000313" key="1">
    <source>
        <dbReference type="EMBL" id="GAA6169475.1"/>
    </source>
</evidence>
<proteinExistence type="predicted"/>
<dbReference type="RefSeq" id="WP_353303989.1">
    <property type="nucleotide sequence ID" value="NZ_BAABWN010000012.1"/>
</dbReference>